<proteinExistence type="predicted"/>
<protein>
    <recommendedName>
        <fullName evidence="1">DUF7869 domain-containing protein</fullName>
    </recommendedName>
</protein>
<dbReference type="EMBL" id="CP111027">
    <property type="protein sequence ID" value="WAR29886.1"/>
    <property type="molecule type" value="Genomic_DNA"/>
</dbReference>
<accession>A0ABY7G9V3</accession>
<sequence length="460" mass="52636">MEKAFSLTDSVDKNRRFVFSSQDQLAQESEAEYWDDEVGLSCTSTEDEVGLSDSSSSGDLVGLSSSSSSEVLMNCSDGVDPEHFNSFSKCTICTSLERHMTKILNPDTRAHFRKLKLEHHERQMLERSYYYKKREASRKEPTKYMSIIIDGMDQSKTNLPHFTGRLPKSLSAADLLKTHITGAICHGHGGMYSFLDINQFPHDPNLTIDVILRILEKTVTTNVHLSFLPVGHTHEDIDSKFASIADSLRTKNVESVGSLLKVLEKPEEIRSLFDVRGWITPYLNKIVQITNPLYFKIKRIEDTVKGYYKGNHNDVWKILPQNLLNTLPNSKPSEVIPSFDKINIENHEKLVSSNQFMFSQDSSIADWQNFNETIKQKKYKSSPKWILPNLPRQSDLQETSPIVVPEQISSLMEKEKRQLNNIMATGYRRRYEYPIGNFEETDTDTEYSDCDDFVCSDSGR</sequence>
<dbReference type="Proteomes" id="UP001164746">
    <property type="component" value="Chromosome 16"/>
</dbReference>
<dbReference type="Pfam" id="PF25273">
    <property type="entry name" value="DUF7869"/>
    <property type="match status" value="1"/>
</dbReference>
<dbReference type="PANTHER" id="PTHR33153">
    <property type="entry name" value="MYND-TYPE DOMAIN-CONTAINING PROTEIN"/>
    <property type="match status" value="1"/>
</dbReference>
<organism evidence="2 3">
    <name type="scientific">Mya arenaria</name>
    <name type="common">Soft-shell clam</name>
    <dbReference type="NCBI Taxonomy" id="6604"/>
    <lineage>
        <taxon>Eukaryota</taxon>
        <taxon>Metazoa</taxon>
        <taxon>Spiralia</taxon>
        <taxon>Lophotrochozoa</taxon>
        <taxon>Mollusca</taxon>
        <taxon>Bivalvia</taxon>
        <taxon>Autobranchia</taxon>
        <taxon>Heteroconchia</taxon>
        <taxon>Euheterodonta</taxon>
        <taxon>Imparidentia</taxon>
        <taxon>Neoheterodontei</taxon>
        <taxon>Myida</taxon>
        <taxon>Myoidea</taxon>
        <taxon>Myidae</taxon>
        <taxon>Mya</taxon>
    </lineage>
</organism>
<gene>
    <name evidence="2" type="ORF">MAR_003454</name>
</gene>
<evidence type="ECO:0000313" key="2">
    <source>
        <dbReference type="EMBL" id="WAR29886.1"/>
    </source>
</evidence>
<name>A0ABY7G9V3_MYAAR</name>
<evidence type="ECO:0000259" key="1">
    <source>
        <dbReference type="Pfam" id="PF25273"/>
    </source>
</evidence>
<feature type="domain" description="DUF7869" evidence="1">
    <location>
        <begin position="216"/>
        <end position="309"/>
    </location>
</feature>
<dbReference type="PANTHER" id="PTHR33153:SF3">
    <property type="entry name" value="TRAFFICKING PROTEIN PARTICLE COMPLEX SUBUNIT 11 DOMAIN-CONTAINING PROTEIN"/>
    <property type="match status" value="1"/>
</dbReference>
<evidence type="ECO:0000313" key="3">
    <source>
        <dbReference type="Proteomes" id="UP001164746"/>
    </source>
</evidence>
<feature type="non-terminal residue" evidence="2">
    <location>
        <position position="460"/>
    </location>
</feature>
<keyword evidence="3" id="KW-1185">Reference proteome</keyword>
<reference evidence="2" key="1">
    <citation type="submission" date="2022-11" db="EMBL/GenBank/DDBJ databases">
        <title>Centuries of genome instability and evolution in soft-shell clam transmissible cancer (bioRxiv).</title>
        <authorList>
            <person name="Hart S.F.M."/>
            <person name="Yonemitsu M.A."/>
            <person name="Giersch R.M."/>
            <person name="Beal B.F."/>
            <person name="Arriagada G."/>
            <person name="Davis B.W."/>
            <person name="Ostrander E.A."/>
            <person name="Goff S.P."/>
            <person name="Metzger M.J."/>
        </authorList>
    </citation>
    <scope>NUCLEOTIDE SEQUENCE</scope>
    <source>
        <strain evidence="2">MELC-2E11</strain>
        <tissue evidence="2">Siphon/mantle</tissue>
    </source>
</reference>
<dbReference type="InterPro" id="IPR057191">
    <property type="entry name" value="DUF7869"/>
</dbReference>